<accession>A0ABR1GU05</accession>
<evidence type="ECO:0000259" key="2">
    <source>
        <dbReference type="PROSITE" id="PS50011"/>
    </source>
</evidence>
<comment type="caution">
    <text evidence="3">The sequence shown here is derived from an EMBL/GenBank/DDBJ whole genome shotgun (WGS) entry which is preliminary data.</text>
</comment>
<dbReference type="InterPro" id="IPR053083">
    <property type="entry name" value="TF_kinase-domain_protein"/>
</dbReference>
<feature type="compositionally biased region" description="Acidic residues" evidence="1">
    <location>
        <begin position="691"/>
        <end position="703"/>
    </location>
</feature>
<organism evidence="3 4">
    <name type="scientific">Neonectria punicea</name>
    <dbReference type="NCBI Taxonomy" id="979145"/>
    <lineage>
        <taxon>Eukaryota</taxon>
        <taxon>Fungi</taxon>
        <taxon>Dikarya</taxon>
        <taxon>Ascomycota</taxon>
        <taxon>Pezizomycotina</taxon>
        <taxon>Sordariomycetes</taxon>
        <taxon>Hypocreomycetidae</taxon>
        <taxon>Hypocreales</taxon>
        <taxon>Nectriaceae</taxon>
        <taxon>Neonectria</taxon>
    </lineage>
</organism>
<dbReference type="SMART" id="SM00220">
    <property type="entry name" value="S_TKc"/>
    <property type="match status" value="1"/>
</dbReference>
<feature type="region of interest" description="Disordered" evidence="1">
    <location>
        <begin position="755"/>
        <end position="797"/>
    </location>
</feature>
<feature type="region of interest" description="Disordered" evidence="1">
    <location>
        <begin position="669"/>
        <end position="719"/>
    </location>
</feature>
<feature type="compositionally biased region" description="Polar residues" evidence="1">
    <location>
        <begin position="704"/>
        <end position="715"/>
    </location>
</feature>
<dbReference type="SUPFAM" id="SSF56112">
    <property type="entry name" value="Protein kinase-like (PK-like)"/>
    <property type="match status" value="1"/>
</dbReference>
<feature type="compositionally biased region" description="Polar residues" evidence="1">
    <location>
        <begin position="783"/>
        <end position="797"/>
    </location>
</feature>
<evidence type="ECO:0000313" key="3">
    <source>
        <dbReference type="EMBL" id="KAK7409008.1"/>
    </source>
</evidence>
<feature type="domain" description="Protein kinase" evidence="2">
    <location>
        <begin position="20"/>
        <end position="421"/>
    </location>
</feature>
<proteinExistence type="predicted"/>
<gene>
    <name evidence="3" type="ORF">QQX98_008827</name>
</gene>
<sequence>MDQNPPPSGDFPEEPNPAKFELFKEIEDNVWIAVVPGDPRAEQYLARPLKDYKPRRGNGSRDGPWQKLLFEHDQAEALARLLNHENLINLVGTIDRHPFTRTQERDKGPGKSELYLVWDFCDAMNLSALFSDNPVNDSSFYLPESLCWHVLRSLSRAVTYLHDGKRLKPGATLSLGEPPEFVSVDADWLPILHRAIEPGNIYFQHPRGTETYGQCKLGDFSNAAVTGHGIRSAIESAEHHIRRRDIDESDRIPSYGLSMARTRGHEPITETSKNLEKDPEALEGEARPYTLATELWSIGAVIFTMMTGALLTYCCDECGCAHIERCAAQGCLNNQAHADGCRCLYGGCEHMPREDCDEPESSWTPCPPSHHCRMPTINIDTYLSRAKYTKMLRQIVLELLLYDPMTESPGFQTWFQRAQVIENEYQRWKEMTEEGADYRDLEDDLAERSRVARDKAEGTEHEAQLALGCYKLGPFSTCRCHRRDPAPLSPLSRPAIGRSQAASPIPPFHLVVKASTSQLSKYLPISSRSANSKRRLSLYAQKTTASLILVLDIAFAFASRSRKSLGTATAALELQSPPSTAPSTRARNIASAVDRSLGSQMSYPNHTPPLLLTKRLTAFLHANQTPTLPTLLLTSPHGKLLAHASPQPVSILRTHATVAASLLAIHSSSSPVLPSSLPGSRTPDPIGSSPPDEDDDGDADDEQLSQSQHQYQNSPKAKPIKPATITVQLSGGTVVIRRLKCGLLFVCVGPAQDTPGDHPPHLHPHDRSGDASHVGSPGEADSMISTGGQTTASLESSTGNGAAAIALRRHAADLSRWLDDKLGTLTVPEEGVGVQ</sequence>
<dbReference type="PROSITE" id="PS50011">
    <property type="entry name" value="PROTEIN_KINASE_DOM"/>
    <property type="match status" value="1"/>
</dbReference>
<protein>
    <recommendedName>
        <fullName evidence="2">Protein kinase domain-containing protein</fullName>
    </recommendedName>
</protein>
<dbReference type="PANTHER" id="PTHR44305:SF24">
    <property type="entry name" value="TYROSINE-PROTEIN KINASE C03B1.5-RELATED"/>
    <property type="match status" value="1"/>
</dbReference>
<dbReference type="InterPro" id="IPR000719">
    <property type="entry name" value="Prot_kinase_dom"/>
</dbReference>
<dbReference type="Proteomes" id="UP001498476">
    <property type="component" value="Unassembled WGS sequence"/>
</dbReference>
<name>A0ABR1GU05_9HYPO</name>
<evidence type="ECO:0000256" key="1">
    <source>
        <dbReference type="SAM" id="MobiDB-lite"/>
    </source>
</evidence>
<dbReference type="Gene3D" id="1.10.510.10">
    <property type="entry name" value="Transferase(Phosphotransferase) domain 1"/>
    <property type="match status" value="1"/>
</dbReference>
<reference evidence="3 4" key="1">
    <citation type="journal article" date="2025" name="Microbiol. Resour. Announc.">
        <title>Draft genome sequences for Neonectria magnoliae and Neonectria punicea, canker pathogens of Liriodendron tulipifera and Acer saccharum in West Virginia.</title>
        <authorList>
            <person name="Petronek H.M."/>
            <person name="Kasson M.T."/>
            <person name="Metheny A.M."/>
            <person name="Stauder C.M."/>
            <person name="Lovett B."/>
            <person name="Lynch S.C."/>
            <person name="Garnas J.R."/>
            <person name="Kasson L.R."/>
            <person name="Stajich J.E."/>
        </authorList>
    </citation>
    <scope>NUCLEOTIDE SEQUENCE [LARGE SCALE GENOMIC DNA]</scope>
    <source>
        <strain evidence="3 4">NRRL 64653</strain>
    </source>
</reference>
<dbReference type="EMBL" id="JAZAVJ010000166">
    <property type="protein sequence ID" value="KAK7409008.1"/>
    <property type="molecule type" value="Genomic_DNA"/>
</dbReference>
<dbReference type="PANTHER" id="PTHR44305">
    <property type="entry name" value="SI:DKEY-192D15.2-RELATED"/>
    <property type="match status" value="1"/>
</dbReference>
<keyword evidence="4" id="KW-1185">Reference proteome</keyword>
<evidence type="ECO:0000313" key="4">
    <source>
        <dbReference type="Proteomes" id="UP001498476"/>
    </source>
</evidence>
<feature type="compositionally biased region" description="Basic and acidic residues" evidence="1">
    <location>
        <begin position="755"/>
        <end position="770"/>
    </location>
</feature>
<feature type="compositionally biased region" description="Low complexity" evidence="1">
    <location>
        <begin position="669"/>
        <end position="690"/>
    </location>
</feature>
<dbReference type="InterPro" id="IPR011009">
    <property type="entry name" value="Kinase-like_dom_sf"/>
</dbReference>